<dbReference type="Proteomes" id="UP000095280">
    <property type="component" value="Unplaced"/>
</dbReference>
<feature type="compositionally biased region" description="Polar residues" evidence="2">
    <location>
        <begin position="46"/>
        <end position="58"/>
    </location>
</feature>
<feature type="region of interest" description="Disordered" evidence="2">
    <location>
        <begin position="107"/>
        <end position="148"/>
    </location>
</feature>
<feature type="compositionally biased region" description="Polar residues" evidence="2">
    <location>
        <begin position="218"/>
        <end position="227"/>
    </location>
</feature>
<protein>
    <submittedName>
        <fullName evidence="4">Kinesin motor domain-containing protein</fullName>
    </submittedName>
</protein>
<evidence type="ECO:0000313" key="4">
    <source>
        <dbReference type="WBParaSite" id="maker-unitig_20282-snap-gene-0.1-mRNA-1"/>
    </source>
</evidence>
<feature type="coiled-coil region" evidence="1">
    <location>
        <begin position="454"/>
        <end position="492"/>
    </location>
</feature>
<sequence length="678" mass="74823">ERRGRPRQRELQQQAGELRRELASPRRKRPARRPSPPSAAVRRLTDSLQKLQSSSNPRPETPLTAEIASGTTRACCVSALTQDSARRNSTKRDEHCQSEIEAIRQLKEELKIANPALDGENGPADPRPRRSQSQRQLEERRRRLSSKPCVSAVRSWERTLGQREGQWRAERAELMDKCHGWAQMRNAWPEELAERQAAQERLHSQVLSASGSKLLQQVEQQLATSQEESAGTARTAGRREAAAASSSCSGILTRPKKQCRASAEELSRLESKVQAAAASGQSAGARTVGLRRLGDGKPSWRGRRRRAARQQEARSRLEERCAGLEKQAGGGSKSAKAAKAESARLEAESCSGAKRRENGLEELRVQTKRLQEASRGQQQELSSRAGSAAGGAAGRHAGRVGVAGSRQPELSQRLMQRDDLLARLSGEDAEAEEQVPGSRCRSMTQEMTKQSDTIKRCRKLLRSSQLEVEEVKRRSEEELANRERTIKSCQEDLLESQSQYSQLLTMRLGRSSHPRLELVPCSLPRGLPRARPADSWGWAPLGRRRCAVVDALSRDGAERLAKSRDAGGTAERRSRAREQHGRKRAERPSGRPAIICSSEQQNQQRRPAPSGEKGPGAGARVRTQNKQEEAANSTRAYPAQPSRPISRKAHIGRLEEAQTANFVTAQHREPGGGAAEGA</sequence>
<evidence type="ECO:0000256" key="2">
    <source>
        <dbReference type="SAM" id="MobiDB-lite"/>
    </source>
</evidence>
<keyword evidence="3" id="KW-1185">Reference proteome</keyword>
<feature type="compositionally biased region" description="Basic and acidic residues" evidence="2">
    <location>
        <begin position="558"/>
        <end position="579"/>
    </location>
</feature>
<feature type="compositionally biased region" description="Basic and acidic residues" evidence="2">
    <location>
        <begin position="309"/>
        <end position="323"/>
    </location>
</feature>
<feature type="region of interest" description="Disordered" evidence="2">
    <location>
        <begin position="1"/>
        <end position="72"/>
    </location>
</feature>
<dbReference type="WBParaSite" id="maker-unitig_20282-snap-gene-0.1-mRNA-1">
    <property type="protein sequence ID" value="maker-unitig_20282-snap-gene-0.1-mRNA-1"/>
    <property type="gene ID" value="maker-unitig_20282-snap-gene-0.1"/>
</dbReference>
<feature type="region of interest" description="Disordered" evidence="2">
    <location>
        <begin position="218"/>
        <end position="249"/>
    </location>
</feature>
<feature type="compositionally biased region" description="Basic and acidic residues" evidence="2">
    <location>
        <begin position="338"/>
        <end position="347"/>
    </location>
</feature>
<evidence type="ECO:0000256" key="1">
    <source>
        <dbReference type="SAM" id="Coils"/>
    </source>
</evidence>
<dbReference type="AlphaFoldDB" id="A0A1I8F4H9"/>
<accession>A0A1I8F4H9</accession>
<feature type="region of interest" description="Disordered" evidence="2">
    <location>
        <begin position="277"/>
        <end position="353"/>
    </location>
</feature>
<organism evidence="3 4">
    <name type="scientific">Macrostomum lignano</name>
    <dbReference type="NCBI Taxonomy" id="282301"/>
    <lineage>
        <taxon>Eukaryota</taxon>
        <taxon>Metazoa</taxon>
        <taxon>Spiralia</taxon>
        <taxon>Lophotrochozoa</taxon>
        <taxon>Platyhelminthes</taxon>
        <taxon>Rhabditophora</taxon>
        <taxon>Macrostomorpha</taxon>
        <taxon>Macrostomida</taxon>
        <taxon>Macrostomidae</taxon>
        <taxon>Macrostomum</taxon>
    </lineage>
</organism>
<feature type="region of interest" description="Disordered" evidence="2">
    <location>
        <begin position="426"/>
        <end position="454"/>
    </location>
</feature>
<keyword evidence="1" id="KW-0175">Coiled coil</keyword>
<proteinExistence type="predicted"/>
<name>A0A1I8F4H9_9PLAT</name>
<feature type="region of interest" description="Disordered" evidence="2">
    <location>
        <begin position="369"/>
        <end position="412"/>
    </location>
</feature>
<feature type="region of interest" description="Disordered" evidence="2">
    <location>
        <begin position="558"/>
        <end position="648"/>
    </location>
</feature>
<reference evidence="4" key="1">
    <citation type="submission" date="2016-11" db="UniProtKB">
        <authorList>
            <consortium name="WormBaseParasite"/>
        </authorList>
    </citation>
    <scope>IDENTIFICATION</scope>
</reference>
<evidence type="ECO:0000313" key="3">
    <source>
        <dbReference type="Proteomes" id="UP000095280"/>
    </source>
</evidence>
<feature type="compositionally biased region" description="Polar residues" evidence="2">
    <location>
        <begin position="441"/>
        <end position="451"/>
    </location>
</feature>